<gene>
    <name evidence="1" type="ORF">V1477_003178</name>
</gene>
<protein>
    <submittedName>
        <fullName evidence="1">Uncharacterized protein</fullName>
    </submittedName>
</protein>
<dbReference type="Proteomes" id="UP001607303">
    <property type="component" value="Unassembled WGS sequence"/>
</dbReference>
<comment type="caution">
    <text evidence="1">The sequence shown here is derived from an EMBL/GenBank/DDBJ whole genome shotgun (WGS) entry which is preliminary data.</text>
</comment>
<organism evidence="1 2">
    <name type="scientific">Vespula maculifrons</name>
    <name type="common">Eastern yellow jacket</name>
    <name type="synonym">Wasp</name>
    <dbReference type="NCBI Taxonomy" id="7453"/>
    <lineage>
        <taxon>Eukaryota</taxon>
        <taxon>Metazoa</taxon>
        <taxon>Ecdysozoa</taxon>
        <taxon>Arthropoda</taxon>
        <taxon>Hexapoda</taxon>
        <taxon>Insecta</taxon>
        <taxon>Pterygota</taxon>
        <taxon>Neoptera</taxon>
        <taxon>Endopterygota</taxon>
        <taxon>Hymenoptera</taxon>
        <taxon>Apocrita</taxon>
        <taxon>Aculeata</taxon>
        <taxon>Vespoidea</taxon>
        <taxon>Vespidae</taxon>
        <taxon>Vespinae</taxon>
        <taxon>Vespula</taxon>
    </lineage>
</organism>
<dbReference type="EMBL" id="JAYRBN010000031">
    <property type="protein sequence ID" value="KAL2748535.1"/>
    <property type="molecule type" value="Genomic_DNA"/>
</dbReference>
<proteinExistence type="predicted"/>
<reference evidence="1 2" key="1">
    <citation type="journal article" date="2024" name="Ann. Entomol. Soc. Am.">
        <title>Genomic analyses of the southern and eastern yellowjacket wasps (Hymenoptera: Vespidae) reveal evolutionary signatures of social life.</title>
        <authorList>
            <person name="Catto M.A."/>
            <person name="Caine P.B."/>
            <person name="Orr S.E."/>
            <person name="Hunt B.G."/>
            <person name="Goodisman M.A.D."/>
        </authorList>
    </citation>
    <scope>NUCLEOTIDE SEQUENCE [LARGE SCALE GENOMIC DNA]</scope>
    <source>
        <strain evidence="1">232</strain>
        <tissue evidence="1">Head and thorax</tissue>
    </source>
</reference>
<accession>A0ABD2CTW9</accession>
<name>A0ABD2CTW9_VESMC</name>
<dbReference type="AlphaFoldDB" id="A0ABD2CTW9"/>
<sequence length="109" mass="12810">MFDQLVYNILFHRIDFTINLITEAKVGLGTDWSGVMIIEHLTNYKIRNIETKRRYPTKEDILFGVIGTYENLKKLEICDFETLMKILRSLLLQDVLWNGMITTMVVELP</sequence>
<keyword evidence="2" id="KW-1185">Reference proteome</keyword>
<evidence type="ECO:0000313" key="2">
    <source>
        <dbReference type="Proteomes" id="UP001607303"/>
    </source>
</evidence>
<evidence type="ECO:0000313" key="1">
    <source>
        <dbReference type="EMBL" id="KAL2748535.1"/>
    </source>
</evidence>